<comment type="caution">
    <text evidence="1">The sequence shown here is derived from an EMBL/GenBank/DDBJ whole genome shotgun (WGS) entry which is preliminary data.</text>
</comment>
<name>A0A9P8T1F7_9ASCO</name>
<proteinExistence type="predicted"/>
<evidence type="ECO:0000313" key="1">
    <source>
        <dbReference type="EMBL" id="KAH3662104.1"/>
    </source>
</evidence>
<dbReference type="RefSeq" id="XP_046059208.1">
    <property type="nucleotide sequence ID" value="XM_046207556.1"/>
</dbReference>
<evidence type="ECO:0000313" key="2">
    <source>
        <dbReference type="Proteomes" id="UP000769157"/>
    </source>
</evidence>
<organism evidence="1 2">
    <name type="scientific">Ogataea philodendri</name>
    <dbReference type="NCBI Taxonomy" id="1378263"/>
    <lineage>
        <taxon>Eukaryota</taxon>
        <taxon>Fungi</taxon>
        <taxon>Dikarya</taxon>
        <taxon>Ascomycota</taxon>
        <taxon>Saccharomycotina</taxon>
        <taxon>Pichiomycetes</taxon>
        <taxon>Pichiales</taxon>
        <taxon>Pichiaceae</taxon>
        <taxon>Ogataea</taxon>
    </lineage>
</organism>
<dbReference type="AlphaFoldDB" id="A0A9P8T1F7"/>
<protein>
    <submittedName>
        <fullName evidence="1">Uncharacterized protein</fullName>
    </submittedName>
</protein>
<dbReference type="Proteomes" id="UP000769157">
    <property type="component" value="Unassembled WGS sequence"/>
</dbReference>
<reference evidence="1" key="2">
    <citation type="submission" date="2021-01" db="EMBL/GenBank/DDBJ databases">
        <authorList>
            <person name="Schikora-Tamarit M.A."/>
        </authorList>
    </citation>
    <scope>NUCLEOTIDE SEQUENCE</scope>
    <source>
        <strain evidence="1">CBS6075</strain>
    </source>
</reference>
<dbReference type="GeneID" id="70238249"/>
<reference evidence="1" key="1">
    <citation type="journal article" date="2021" name="Open Biol.">
        <title>Shared evolutionary footprints suggest mitochondrial oxidative damage underlies multiple complex I losses in fungi.</title>
        <authorList>
            <person name="Schikora-Tamarit M.A."/>
            <person name="Marcet-Houben M."/>
            <person name="Nosek J."/>
            <person name="Gabaldon T."/>
        </authorList>
    </citation>
    <scope>NUCLEOTIDE SEQUENCE</scope>
    <source>
        <strain evidence="1">CBS6075</strain>
    </source>
</reference>
<dbReference type="EMBL" id="JAEUBE010000414">
    <property type="protein sequence ID" value="KAH3662104.1"/>
    <property type="molecule type" value="Genomic_DNA"/>
</dbReference>
<sequence>MYIPSVSPWLVVRGENSQVTPSHKLVIVQRQHRVTRVEKLWVENDLHLVLAGVEQLARTDLVQDRIVGIIHHVVGHNWRQRVSLQRKHPSFQVDSIGRTKKVIQRWQLDLSRVLGIIWLLTELKQPFAHETLHVLDGAFELLDDCLTTQSIDSVRLGGSWHNDESNHIHVRVDGLEFVVQPGKGFDEKVNTFVSVLISSRNEKIKGVFQLEIELSVEMATNKLVDFLLLLGMQVLELVNSLELDHVQSVRKNSIWLPFQQVLTFVCGNVGNSGEDVCRVRSRPFNAVPMIDASFSSLVVDVELIQVVVKVHTSRTEVSSQQSCMGREDGCAIDFPLSTERNGHASKPLMGMQDDCLLCLMATKFSKEPGSEIPQHDCIVGFDISFRRRDSGKPPQVGFPFVQIRNSRANIKQNNSGCPLN</sequence>
<dbReference type="OrthoDB" id="10621700at2759"/>
<accession>A0A9P8T1F7</accession>
<gene>
    <name evidence="1" type="ORF">OGAPHI_006285</name>
</gene>
<keyword evidence="2" id="KW-1185">Reference proteome</keyword>